<dbReference type="PANTHER" id="PTHR21392">
    <property type="entry name" value="TRNA-URIDINE AMINOCARBOXYPROPYLTRANSFERASE 2"/>
    <property type="match status" value="1"/>
</dbReference>
<keyword evidence="7" id="KW-1185">Reference proteome</keyword>
<evidence type="ECO:0000259" key="5">
    <source>
        <dbReference type="SMART" id="SM01144"/>
    </source>
</evidence>
<dbReference type="EMBL" id="BSPQ01000025">
    <property type="protein sequence ID" value="GLS92464.1"/>
    <property type="molecule type" value="Genomic_DNA"/>
</dbReference>
<protein>
    <recommendedName>
        <fullName evidence="1">tRNA-uridine aminocarboxypropyltransferase</fullName>
        <ecNumber evidence="1">2.5.1.25</ecNumber>
    </recommendedName>
</protein>
<dbReference type="PANTHER" id="PTHR21392:SF1">
    <property type="entry name" value="TRNA-URIDINE AMINOCARBOXYPROPYLTRANSFERASE"/>
    <property type="match status" value="1"/>
</dbReference>
<sequence length="180" mass="20515">MYDDEILKPSNTGRLIADIVPDTFAYIWSRTEPNKEMLALLQDPQWQPVVIFPEEYSQPERVICAENNSIANKKPLFILLDGSWAQAKKMFRKSPYLDNLPVLSFSPENISRYLVRKAVKDNQLATAEVAALALDYIGEQGNAAQLELLFEVFKENYLLGKERKQLPKGAAFYKLKTGND</sequence>
<evidence type="ECO:0000256" key="3">
    <source>
        <dbReference type="ARBA" id="ARBA00022691"/>
    </source>
</evidence>
<keyword evidence="4" id="KW-0819">tRNA processing</keyword>
<feature type="domain" description="DTW" evidence="5">
    <location>
        <begin position="1"/>
        <end position="162"/>
    </location>
</feature>
<evidence type="ECO:0000313" key="6">
    <source>
        <dbReference type="EMBL" id="GLS92464.1"/>
    </source>
</evidence>
<evidence type="ECO:0000313" key="7">
    <source>
        <dbReference type="Proteomes" id="UP001157353"/>
    </source>
</evidence>
<comment type="caution">
    <text evidence="6">The sequence shown here is derived from an EMBL/GenBank/DDBJ whole genome shotgun (WGS) entry which is preliminary data.</text>
</comment>
<evidence type="ECO:0000256" key="4">
    <source>
        <dbReference type="ARBA" id="ARBA00022694"/>
    </source>
</evidence>
<gene>
    <name evidence="6" type="ORF">GCM10007916_35360</name>
</gene>
<dbReference type="InterPro" id="IPR039262">
    <property type="entry name" value="DTWD2/TAPT"/>
</dbReference>
<keyword evidence="2" id="KW-0808">Transferase</keyword>
<accession>A0ABQ6E4W8</accession>
<evidence type="ECO:0000256" key="1">
    <source>
        <dbReference type="ARBA" id="ARBA00012386"/>
    </source>
</evidence>
<organism evidence="6 7">
    <name type="scientific">Psychromonas marina</name>
    <dbReference type="NCBI Taxonomy" id="88364"/>
    <lineage>
        <taxon>Bacteria</taxon>
        <taxon>Pseudomonadati</taxon>
        <taxon>Pseudomonadota</taxon>
        <taxon>Gammaproteobacteria</taxon>
        <taxon>Alteromonadales</taxon>
        <taxon>Psychromonadaceae</taxon>
        <taxon>Psychromonas</taxon>
    </lineage>
</organism>
<dbReference type="InterPro" id="IPR005636">
    <property type="entry name" value="DTW"/>
</dbReference>
<proteinExistence type="predicted"/>
<dbReference type="EC" id="2.5.1.25" evidence="1"/>
<keyword evidence="3" id="KW-0949">S-adenosyl-L-methionine</keyword>
<name>A0ABQ6E4W8_9GAMM</name>
<reference evidence="7" key="1">
    <citation type="journal article" date="2019" name="Int. J. Syst. Evol. Microbiol.">
        <title>The Global Catalogue of Microorganisms (GCM) 10K type strain sequencing project: providing services to taxonomists for standard genome sequencing and annotation.</title>
        <authorList>
            <consortium name="The Broad Institute Genomics Platform"/>
            <consortium name="The Broad Institute Genome Sequencing Center for Infectious Disease"/>
            <person name="Wu L."/>
            <person name="Ma J."/>
        </authorList>
    </citation>
    <scope>NUCLEOTIDE SEQUENCE [LARGE SCALE GENOMIC DNA]</scope>
    <source>
        <strain evidence="7">NBRC 103166</strain>
    </source>
</reference>
<dbReference type="Pfam" id="PF03942">
    <property type="entry name" value="DTW"/>
    <property type="match status" value="1"/>
</dbReference>
<dbReference type="Proteomes" id="UP001157353">
    <property type="component" value="Unassembled WGS sequence"/>
</dbReference>
<dbReference type="SMART" id="SM01144">
    <property type="entry name" value="DTW"/>
    <property type="match status" value="1"/>
</dbReference>
<evidence type="ECO:0000256" key="2">
    <source>
        <dbReference type="ARBA" id="ARBA00022679"/>
    </source>
</evidence>